<dbReference type="PROSITE" id="PS50835">
    <property type="entry name" value="IG_LIKE"/>
    <property type="match status" value="1"/>
</dbReference>
<proteinExistence type="predicted"/>
<organism evidence="3 4">
    <name type="scientific">Anas zonorhyncha</name>
    <name type="common">Eastern spot-billed duck</name>
    <dbReference type="NCBI Taxonomy" id="75864"/>
    <lineage>
        <taxon>Eukaryota</taxon>
        <taxon>Metazoa</taxon>
        <taxon>Chordata</taxon>
        <taxon>Craniata</taxon>
        <taxon>Vertebrata</taxon>
        <taxon>Euteleostomi</taxon>
        <taxon>Archelosauria</taxon>
        <taxon>Archosauria</taxon>
        <taxon>Dinosauria</taxon>
        <taxon>Saurischia</taxon>
        <taxon>Theropoda</taxon>
        <taxon>Coelurosauria</taxon>
        <taxon>Aves</taxon>
        <taxon>Neognathae</taxon>
        <taxon>Galloanserae</taxon>
        <taxon>Anseriformes</taxon>
        <taxon>Anatidae</taxon>
        <taxon>Anatinae</taxon>
        <taxon>Anas</taxon>
    </lineage>
</organism>
<dbReference type="InterPro" id="IPR013106">
    <property type="entry name" value="Ig_V-set"/>
</dbReference>
<dbReference type="Pfam" id="PF07686">
    <property type="entry name" value="V-set"/>
    <property type="match status" value="1"/>
</dbReference>
<reference evidence="3" key="2">
    <citation type="submission" date="2025-09" db="UniProtKB">
        <authorList>
            <consortium name="Ensembl"/>
        </authorList>
    </citation>
    <scope>IDENTIFICATION</scope>
</reference>
<evidence type="ECO:0000313" key="3">
    <source>
        <dbReference type="Ensembl" id="ENSAZOP00000009589.1"/>
    </source>
</evidence>
<reference evidence="3" key="1">
    <citation type="submission" date="2025-08" db="UniProtKB">
        <authorList>
            <consortium name="Ensembl"/>
        </authorList>
    </citation>
    <scope>IDENTIFICATION</scope>
</reference>
<keyword evidence="4" id="KW-1185">Reference proteome</keyword>
<dbReference type="Gene3D" id="2.60.40.10">
    <property type="entry name" value="Immunoglobulins"/>
    <property type="match status" value="1"/>
</dbReference>
<evidence type="ECO:0000313" key="4">
    <source>
        <dbReference type="Proteomes" id="UP000694549"/>
    </source>
</evidence>
<dbReference type="InterPro" id="IPR007110">
    <property type="entry name" value="Ig-like_dom"/>
</dbReference>
<dbReference type="SUPFAM" id="SSF48726">
    <property type="entry name" value="Immunoglobulin"/>
    <property type="match status" value="1"/>
</dbReference>
<dbReference type="InterPro" id="IPR013783">
    <property type="entry name" value="Ig-like_fold"/>
</dbReference>
<name>A0A8B9UKU5_9AVES</name>
<feature type="domain" description="Ig-like" evidence="2">
    <location>
        <begin position="137"/>
        <end position="236"/>
    </location>
</feature>
<dbReference type="InterPro" id="IPR050150">
    <property type="entry name" value="IgV_Light_Chain"/>
</dbReference>
<dbReference type="InterPro" id="IPR036179">
    <property type="entry name" value="Ig-like_dom_sf"/>
</dbReference>
<evidence type="ECO:0000256" key="1">
    <source>
        <dbReference type="SAM" id="MobiDB-lite"/>
    </source>
</evidence>
<accession>A0A8B9UKU5</accession>
<dbReference type="SMART" id="SM00406">
    <property type="entry name" value="IGv"/>
    <property type="match status" value="1"/>
</dbReference>
<sequence>MLPMAVLWQGLVLPAQHGHRLLAVWSPSPLHSSSPRLFGLVATGAGAGAPCAPLLGLGAATCPQHEAGDNPPVPAVEGPGGEEGSEEWDVAESAGPHLHGGAVLRPGGGLRGSRGPWHSPVGVGTRSWWDLAMAWAPLLLAVLAHTSGSLVQAAITQPASKSVNLGGTVQITCSGSSYGYGWYQQKSSGSAPVTVIYGDSNRPSGIPSRFSGSKSGSTATLTITGVQAEDEAVYYCGNYDSSAGADTVTPSNWEVIQKPPAITGAAVSLLFPQMVAQVFVSALLLGPSAAGGRACCPCSALLQNPRSVPIPQGQDGPSSPIPAQCCRTQLLGVTRAMAGNPTRPLALVLSP</sequence>
<dbReference type="PANTHER" id="PTHR23267">
    <property type="entry name" value="IMMUNOGLOBULIN LIGHT CHAIN"/>
    <property type="match status" value="1"/>
</dbReference>
<dbReference type="Ensembl" id="ENSAZOT00000010237.1">
    <property type="protein sequence ID" value="ENSAZOP00000009589.1"/>
    <property type="gene ID" value="ENSAZOG00000006062.1"/>
</dbReference>
<protein>
    <recommendedName>
        <fullName evidence="2">Ig-like domain-containing protein</fullName>
    </recommendedName>
</protein>
<dbReference type="Proteomes" id="UP000694549">
    <property type="component" value="Unplaced"/>
</dbReference>
<feature type="region of interest" description="Disordered" evidence="1">
    <location>
        <begin position="63"/>
        <end position="117"/>
    </location>
</feature>
<dbReference type="AlphaFoldDB" id="A0A8B9UKU5"/>
<dbReference type="SMART" id="SM00409">
    <property type="entry name" value="IG"/>
    <property type="match status" value="1"/>
</dbReference>
<dbReference type="InterPro" id="IPR003599">
    <property type="entry name" value="Ig_sub"/>
</dbReference>
<evidence type="ECO:0000259" key="2">
    <source>
        <dbReference type="PROSITE" id="PS50835"/>
    </source>
</evidence>